<gene>
    <name evidence="1" type="ORF">HS961_20390</name>
</gene>
<proteinExistence type="predicted"/>
<name>A0A7G5ELY4_9BURK</name>
<organism evidence="1 2">
    <name type="scientific">Comamonas piscis</name>
    <dbReference type="NCBI Taxonomy" id="1562974"/>
    <lineage>
        <taxon>Bacteria</taxon>
        <taxon>Pseudomonadati</taxon>
        <taxon>Pseudomonadota</taxon>
        <taxon>Betaproteobacteria</taxon>
        <taxon>Burkholderiales</taxon>
        <taxon>Comamonadaceae</taxon>
        <taxon>Comamonas</taxon>
    </lineage>
</organism>
<dbReference type="EMBL" id="CP058554">
    <property type="protein sequence ID" value="QMV75009.1"/>
    <property type="molecule type" value="Genomic_DNA"/>
</dbReference>
<accession>A0A7G5ELY4</accession>
<keyword evidence="2" id="KW-1185">Reference proteome</keyword>
<dbReference type="Proteomes" id="UP000515240">
    <property type="component" value="Chromosome"/>
</dbReference>
<dbReference type="AlphaFoldDB" id="A0A7G5ELY4"/>
<protein>
    <submittedName>
        <fullName evidence="1">Zinc ribbon domain-containing protein</fullName>
    </submittedName>
</protein>
<dbReference type="RefSeq" id="WP_182325152.1">
    <property type="nucleotide sequence ID" value="NZ_CP058554.1"/>
</dbReference>
<sequence>MAIVFCRECKKEVSDAAATCPHCGIAEPGKGAKPKPTAKDTIVGLVVVCAVVGGLVFACTDSKEEKAAAAAKVEADAAACKKDLQCIGDKASMVAARPCAAAIERLARGEVTWTDGTLGTKFPNFRWLNDSKAQVTLMGDKVQFVNGFGAKINMKYFCQVDMSGSTPIVLNVNAAEGRW</sequence>
<evidence type="ECO:0000313" key="2">
    <source>
        <dbReference type="Proteomes" id="UP000515240"/>
    </source>
</evidence>
<reference evidence="1 2" key="1">
    <citation type="journal article" date="2020" name="G3 (Bethesda)">
        <title>CeMbio - The Caenorhabditis elegans Microbiome Resource.</title>
        <authorList>
            <person name="Dirksen P."/>
            <person name="Assie A."/>
            <person name="Zimmermann J."/>
            <person name="Zhang F."/>
            <person name="Tietje A.M."/>
            <person name="Marsh S.A."/>
            <person name="Felix M.A."/>
            <person name="Shapira M."/>
            <person name="Kaleta C."/>
            <person name="Schulenburg H."/>
            <person name="Samuel B."/>
        </authorList>
    </citation>
    <scope>NUCLEOTIDE SEQUENCE [LARGE SCALE GENOMIC DNA]</scope>
    <source>
        <strain evidence="1 2">BIGb0172</strain>
    </source>
</reference>
<dbReference type="KEGG" id="cpis:HS961_20390"/>
<evidence type="ECO:0000313" key="1">
    <source>
        <dbReference type="EMBL" id="QMV75009.1"/>
    </source>
</evidence>